<reference evidence="1" key="1">
    <citation type="journal article" date="2015" name="Nature">
        <title>Complex archaea that bridge the gap between prokaryotes and eukaryotes.</title>
        <authorList>
            <person name="Spang A."/>
            <person name="Saw J.H."/>
            <person name="Jorgensen S.L."/>
            <person name="Zaremba-Niedzwiedzka K."/>
            <person name="Martijn J."/>
            <person name="Lind A.E."/>
            <person name="van Eijk R."/>
            <person name="Schleper C."/>
            <person name="Guy L."/>
            <person name="Ettema T.J."/>
        </authorList>
    </citation>
    <scope>NUCLEOTIDE SEQUENCE</scope>
</reference>
<feature type="non-terminal residue" evidence="1">
    <location>
        <position position="54"/>
    </location>
</feature>
<accession>A0A0F8YE63</accession>
<dbReference type="EMBL" id="LAZR01053896">
    <property type="protein sequence ID" value="KKK79727.1"/>
    <property type="molecule type" value="Genomic_DNA"/>
</dbReference>
<comment type="caution">
    <text evidence="1">The sequence shown here is derived from an EMBL/GenBank/DDBJ whole genome shotgun (WGS) entry which is preliminary data.</text>
</comment>
<organism evidence="1">
    <name type="scientific">marine sediment metagenome</name>
    <dbReference type="NCBI Taxonomy" id="412755"/>
    <lineage>
        <taxon>unclassified sequences</taxon>
        <taxon>metagenomes</taxon>
        <taxon>ecological metagenomes</taxon>
    </lineage>
</organism>
<name>A0A0F8YE63_9ZZZZ</name>
<evidence type="ECO:0000313" key="1">
    <source>
        <dbReference type="EMBL" id="KKK79727.1"/>
    </source>
</evidence>
<protein>
    <submittedName>
        <fullName evidence="1">Uncharacterized protein</fullName>
    </submittedName>
</protein>
<gene>
    <name evidence="1" type="ORF">LCGC14_2830610</name>
</gene>
<proteinExistence type="predicted"/>
<sequence length="54" mass="6305">MMEGDSEDSARKTSGYFSDDRIAHIWDAERRFGMLFAKTLNLKEVAWDVYLLFA</sequence>
<dbReference type="AlphaFoldDB" id="A0A0F8YE63"/>